<evidence type="ECO:0000256" key="2">
    <source>
        <dbReference type="ARBA" id="ARBA00009677"/>
    </source>
</evidence>
<keyword evidence="8" id="KW-0282">Flagellum</keyword>
<sequence>MNLFGGTIQTLENSLNYASKKNNTIANNIANVDTPGFKAKKVLFKDLLAEKQKESISGTRTHPQHLPIGGASNDSMAYKVVKDNGTAYNHNGNNVDIDKEMNELAKNQLFYQSMVDRLNGKFRSLETVIKGGR</sequence>
<evidence type="ECO:0000256" key="6">
    <source>
        <dbReference type="PIRNR" id="PIRNR002889"/>
    </source>
</evidence>
<comment type="subunit">
    <text evidence="6">The basal body constitutes a major portion of the flagellar organelle and consists of a number of rings mounted on a central rod.</text>
</comment>
<reference evidence="9" key="1">
    <citation type="journal article" date="2019" name="Int. J. Syst. Evol. Microbiol.">
        <title>The Global Catalogue of Microorganisms (GCM) 10K type strain sequencing project: providing services to taxonomists for standard genome sequencing and annotation.</title>
        <authorList>
            <consortium name="The Broad Institute Genomics Platform"/>
            <consortium name="The Broad Institute Genome Sequencing Center for Infectious Disease"/>
            <person name="Wu L."/>
            <person name="Ma J."/>
        </authorList>
    </citation>
    <scope>NUCLEOTIDE SEQUENCE [LARGE SCALE GENOMIC DNA]</scope>
    <source>
        <strain evidence="9">CCM 7282</strain>
    </source>
</reference>
<accession>A0ABQ1P3R0</accession>
<dbReference type="EMBL" id="BMCJ01000003">
    <property type="protein sequence ID" value="GGC90430.1"/>
    <property type="molecule type" value="Genomic_DNA"/>
</dbReference>
<dbReference type="InterPro" id="IPR006300">
    <property type="entry name" value="FlgB"/>
</dbReference>
<dbReference type="Proteomes" id="UP000619534">
    <property type="component" value="Unassembled WGS sequence"/>
</dbReference>
<dbReference type="Pfam" id="PF00460">
    <property type="entry name" value="Flg_bb_rod"/>
    <property type="match status" value="1"/>
</dbReference>
<keyword evidence="8" id="KW-0966">Cell projection</keyword>
<keyword evidence="4 6" id="KW-0975">Bacterial flagellum</keyword>
<dbReference type="PIRSF" id="PIRSF002889">
    <property type="entry name" value="Rod_FlgB"/>
    <property type="match status" value="1"/>
</dbReference>
<dbReference type="PANTHER" id="PTHR30435:SF12">
    <property type="entry name" value="FLAGELLAR BASAL BODY ROD PROTEIN FLGB"/>
    <property type="match status" value="1"/>
</dbReference>
<name>A0ABQ1P3R0_9BACI</name>
<dbReference type="RefSeq" id="WP_062445832.1">
    <property type="nucleotide sequence ID" value="NZ_BMCJ01000003.1"/>
</dbReference>
<evidence type="ECO:0000313" key="8">
    <source>
        <dbReference type="EMBL" id="GGC90430.1"/>
    </source>
</evidence>
<evidence type="ECO:0000256" key="5">
    <source>
        <dbReference type="ARBA" id="ARBA00024934"/>
    </source>
</evidence>
<organism evidence="8 9">
    <name type="scientific">Thalassobacillus devorans</name>
    <dbReference type="NCBI Taxonomy" id="279813"/>
    <lineage>
        <taxon>Bacteria</taxon>
        <taxon>Bacillati</taxon>
        <taxon>Bacillota</taxon>
        <taxon>Bacilli</taxon>
        <taxon>Bacillales</taxon>
        <taxon>Bacillaceae</taxon>
        <taxon>Thalassobacillus</taxon>
    </lineage>
</organism>
<evidence type="ECO:0000256" key="3">
    <source>
        <dbReference type="ARBA" id="ARBA00014376"/>
    </source>
</evidence>
<comment type="subcellular location">
    <subcellularLocation>
        <location evidence="1 6">Bacterial flagellum basal body</location>
    </subcellularLocation>
</comment>
<dbReference type="InterPro" id="IPR001444">
    <property type="entry name" value="Flag_bb_rod_N"/>
</dbReference>
<feature type="domain" description="Flagellar basal body rod protein N-terminal" evidence="7">
    <location>
        <begin position="8"/>
        <end position="38"/>
    </location>
</feature>
<dbReference type="NCBIfam" id="TIGR01396">
    <property type="entry name" value="FlgB"/>
    <property type="match status" value="1"/>
</dbReference>
<proteinExistence type="inferred from homology"/>
<protein>
    <recommendedName>
        <fullName evidence="3 6">Flagellar basal body rod protein FlgB</fullName>
    </recommendedName>
</protein>
<evidence type="ECO:0000256" key="4">
    <source>
        <dbReference type="ARBA" id="ARBA00023143"/>
    </source>
</evidence>
<gene>
    <name evidence="8" type="primary">flgB</name>
    <name evidence="8" type="ORF">GCM10007216_21500</name>
</gene>
<evidence type="ECO:0000259" key="7">
    <source>
        <dbReference type="Pfam" id="PF00460"/>
    </source>
</evidence>
<comment type="similarity">
    <text evidence="2 6">Belongs to the flagella basal body rod proteins family.</text>
</comment>
<keyword evidence="9" id="KW-1185">Reference proteome</keyword>
<keyword evidence="8" id="KW-0969">Cilium</keyword>
<evidence type="ECO:0000256" key="1">
    <source>
        <dbReference type="ARBA" id="ARBA00004117"/>
    </source>
</evidence>
<comment type="function">
    <text evidence="5 6">Structural component of flagellum, the bacterial motility apparatus. Part of the rod structure of flagellar basal body.</text>
</comment>
<comment type="caution">
    <text evidence="8">The sequence shown here is derived from an EMBL/GenBank/DDBJ whole genome shotgun (WGS) entry which is preliminary data.</text>
</comment>
<evidence type="ECO:0000313" key="9">
    <source>
        <dbReference type="Proteomes" id="UP000619534"/>
    </source>
</evidence>
<dbReference type="PANTHER" id="PTHR30435">
    <property type="entry name" value="FLAGELLAR PROTEIN"/>
    <property type="match status" value="1"/>
</dbReference>